<dbReference type="OrthoDB" id="2157839at2759"/>
<protein>
    <submittedName>
        <fullName evidence="1">1803_t:CDS:1</fullName>
    </submittedName>
</protein>
<gene>
    <name evidence="1" type="ORF">AGERDE_LOCUS9931</name>
</gene>
<sequence>MTDQSTCDFKLQNQNDLSDPLSWKTNACNMPENICLLVSRAWAQAIVPILWSQPIRKYHPQQNLKVLSVYLASLEVAQRGLLKVSGIDIDVKSSFSTKQKSHPATRFSYAAHIKNLNYGALIDCCRNFCKKNSAKRGQSTDSHLLLTKTVLQLFTREGARLTALQLYPGVNRYQRGMYAPLMAKDVQCLLKDIKHLELSGSFDGGDNEVQALASICNKVEHITVRYFSSIIDQWLGLHAYIHKKSNASVFLIQSQKNLKSLTLQNCHLYNNEQMCAAILTQKSTLQHVILKEINFNEKPLMFIALSECTNLKTLTLSSCCGLTSPDMMSPLSKPTFEKLQLVRVVPKRDSCLPGGEHSKICKEFKVWANMKTRTI</sequence>
<proteinExistence type="predicted"/>
<dbReference type="Gene3D" id="3.80.10.10">
    <property type="entry name" value="Ribonuclease Inhibitor"/>
    <property type="match status" value="1"/>
</dbReference>
<dbReference type="SUPFAM" id="SSF52047">
    <property type="entry name" value="RNI-like"/>
    <property type="match status" value="1"/>
</dbReference>
<evidence type="ECO:0000313" key="1">
    <source>
        <dbReference type="EMBL" id="CAG8618168.1"/>
    </source>
</evidence>
<dbReference type="Proteomes" id="UP000789831">
    <property type="component" value="Unassembled WGS sequence"/>
</dbReference>
<name>A0A9N9D0G8_9GLOM</name>
<evidence type="ECO:0000313" key="2">
    <source>
        <dbReference type="Proteomes" id="UP000789831"/>
    </source>
</evidence>
<dbReference type="InterPro" id="IPR032675">
    <property type="entry name" value="LRR_dom_sf"/>
</dbReference>
<reference evidence="1" key="1">
    <citation type="submission" date="2021-06" db="EMBL/GenBank/DDBJ databases">
        <authorList>
            <person name="Kallberg Y."/>
            <person name="Tangrot J."/>
            <person name="Rosling A."/>
        </authorList>
    </citation>
    <scope>NUCLEOTIDE SEQUENCE</scope>
    <source>
        <strain evidence="1">MT106</strain>
    </source>
</reference>
<comment type="caution">
    <text evidence="1">The sequence shown here is derived from an EMBL/GenBank/DDBJ whole genome shotgun (WGS) entry which is preliminary data.</text>
</comment>
<accession>A0A9N9D0G8</accession>
<dbReference type="AlphaFoldDB" id="A0A9N9D0G8"/>
<keyword evidence="2" id="KW-1185">Reference proteome</keyword>
<dbReference type="EMBL" id="CAJVPL010002723">
    <property type="protein sequence ID" value="CAG8618168.1"/>
    <property type="molecule type" value="Genomic_DNA"/>
</dbReference>
<organism evidence="1 2">
    <name type="scientific">Ambispora gerdemannii</name>
    <dbReference type="NCBI Taxonomy" id="144530"/>
    <lineage>
        <taxon>Eukaryota</taxon>
        <taxon>Fungi</taxon>
        <taxon>Fungi incertae sedis</taxon>
        <taxon>Mucoromycota</taxon>
        <taxon>Glomeromycotina</taxon>
        <taxon>Glomeromycetes</taxon>
        <taxon>Archaeosporales</taxon>
        <taxon>Ambisporaceae</taxon>
        <taxon>Ambispora</taxon>
    </lineage>
</organism>